<dbReference type="Proteomes" id="UP001652741">
    <property type="component" value="Chromosome ssa20"/>
</dbReference>
<proteinExistence type="predicted"/>
<dbReference type="InterPro" id="IPR057191">
    <property type="entry name" value="DUF7869"/>
</dbReference>
<dbReference type="RefSeq" id="XP_045558900.1">
    <property type="nucleotide sequence ID" value="XM_045702944.1"/>
</dbReference>
<evidence type="ECO:0000313" key="3">
    <source>
        <dbReference type="RefSeq" id="XP_045558900.1"/>
    </source>
</evidence>
<accession>A0ABM3DJC0</accession>
<sequence length="389" mass="45140">MKGDVHREYLSPDLNLLRMYRLYKEKNTTSSAKFWVYRDIFKQQSLNFGQPRSDTCGKCDAFFTKMSAATSEEEKRKIAVESELHHRKAEKAYTQLQSDTEWAKANADCHVISVDLQGVMYTPNLTHSNVYYQRQLSNFNLCIQELGKEDPAYMCVWHEGIAHRGSIEVASCILKWVKTKFTPLPKPEVCKLIIFSDRCCGQNNNWRMLNLMSMLVSMGNFTQVEQKFMVSGHSFLPCDRSFATIEKRRKVSVLHTPDDVSKMILEAQPAKPFKVMRMQCEDFRHLPDSVLKRPAGLQITSVRWLKVTVEDPWNLYARQSHSLFEGWKSWLISKPKQGATPQPPYFASHYPRAYESPLPIKKNKYQDLMTMLNYLPAAARSFYKSLQSE</sequence>
<gene>
    <name evidence="3 4" type="primary">LOC106562541</name>
</gene>
<evidence type="ECO:0000313" key="4">
    <source>
        <dbReference type="RefSeq" id="XP_045558901.1"/>
    </source>
</evidence>
<dbReference type="GeneID" id="106562541"/>
<dbReference type="Pfam" id="PF25273">
    <property type="entry name" value="DUF7869"/>
    <property type="match status" value="1"/>
</dbReference>
<organism evidence="2 4">
    <name type="scientific">Salmo salar</name>
    <name type="common">Atlantic salmon</name>
    <dbReference type="NCBI Taxonomy" id="8030"/>
    <lineage>
        <taxon>Eukaryota</taxon>
        <taxon>Metazoa</taxon>
        <taxon>Chordata</taxon>
        <taxon>Craniata</taxon>
        <taxon>Vertebrata</taxon>
        <taxon>Euteleostomi</taxon>
        <taxon>Actinopterygii</taxon>
        <taxon>Neopterygii</taxon>
        <taxon>Teleostei</taxon>
        <taxon>Protacanthopterygii</taxon>
        <taxon>Salmoniformes</taxon>
        <taxon>Salmonidae</taxon>
        <taxon>Salmoninae</taxon>
        <taxon>Salmo</taxon>
    </lineage>
</organism>
<dbReference type="PANTHER" id="PTHR10773">
    <property type="entry name" value="DNA-DIRECTED RNA POLYMERASES I, II, AND III SUBUNIT RPABC2"/>
    <property type="match status" value="1"/>
</dbReference>
<name>A0ABM3DJC0_SALSA</name>
<evidence type="ECO:0000259" key="1">
    <source>
        <dbReference type="Pfam" id="PF25273"/>
    </source>
</evidence>
<feature type="domain" description="DUF7869" evidence="1">
    <location>
        <begin position="170"/>
        <end position="284"/>
    </location>
</feature>
<keyword evidence="2" id="KW-1185">Reference proteome</keyword>
<reference evidence="3 4" key="1">
    <citation type="submission" date="2025-05" db="UniProtKB">
        <authorList>
            <consortium name="RefSeq"/>
        </authorList>
    </citation>
    <scope>IDENTIFICATION</scope>
</reference>
<protein>
    <submittedName>
        <fullName evidence="3 4">Uncharacterized protein LOC106562541</fullName>
    </submittedName>
</protein>
<dbReference type="PANTHER" id="PTHR10773:SF19">
    <property type="match status" value="1"/>
</dbReference>
<dbReference type="RefSeq" id="XP_045558901.1">
    <property type="nucleotide sequence ID" value="XM_045702945.1"/>
</dbReference>
<evidence type="ECO:0000313" key="2">
    <source>
        <dbReference type="Proteomes" id="UP001652741"/>
    </source>
</evidence>